<feature type="transmembrane region" description="Helical" evidence="8">
    <location>
        <begin position="142"/>
        <end position="161"/>
    </location>
</feature>
<comment type="similarity">
    <text evidence="2">Belongs to the CitM (TC 2.A.11) transporter family.</text>
</comment>
<keyword evidence="7 8" id="KW-0472">Membrane</keyword>
<dbReference type="AlphaFoldDB" id="A0A679IP62"/>
<feature type="transmembrane region" description="Helical" evidence="8">
    <location>
        <begin position="102"/>
        <end position="130"/>
    </location>
</feature>
<keyword evidence="3" id="KW-0813">Transport</keyword>
<dbReference type="Pfam" id="PF03600">
    <property type="entry name" value="CitMHS"/>
    <property type="match status" value="1"/>
</dbReference>
<proteinExistence type="inferred from homology"/>
<accession>A0A679IP62</accession>
<evidence type="ECO:0000256" key="2">
    <source>
        <dbReference type="ARBA" id="ARBA00009843"/>
    </source>
</evidence>
<sequence length="422" mass="43825">MFALPVTPHLATWIIAGLATLGVITRPFAWPEAVWAVLGAGALLVLGLISPDAAWDGVRKGTDVYLFLVGMMLLAEIARKEGLFDWLAGIAVRQAKGSATRLFLLVYLVGTVVTVFLSNDACAVVLTPAVYAAAKAAEAEPLPYLFICAFIANAASFVLPISNPANLVVYAAHMPPLPEWLARFALPSVLAILATYIVLRLTQNSVLRRQLLARDVEATPLSGTGKVAGLGIVATAGALIAASAYDLELGLPTFVAGLATTLLVLAIKRGGAVEVVKDVSWGVLPLVAGLFVLVEALEKTGVLTLVADHLKRAAQASPDAAAWGGGTLVAVLSNLVNNLPAGLIAGAAVQQADVSEKVAGAILIGIDLGPNLSVTGSLATILWLTAIRREGEDVGFWRFLKLGLLVMPPALILALAGLLLLP</sequence>
<dbReference type="CDD" id="cd01118">
    <property type="entry name" value="ArsB_permease"/>
    <property type="match status" value="1"/>
</dbReference>
<reference evidence="10" key="1">
    <citation type="submission" date="2019-12" db="EMBL/GenBank/DDBJ databases">
        <authorList>
            <person name="Cremers G."/>
        </authorList>
    </citation>
    <scope>NUCLEOTIDE SEQUENCE</scope>
    <source>
        <strain evidence="10">Mbul1</strain>
    </source>
</reference>
<feature type="transmembrane region" description="Helical" evidence="8">
    <location>
        <begin position="181"/>
        <end position="202"/>
    </location>
</feature>
<feature type="transmembrane region" description="Helical" evidence="8">
    <location>
        <begin position="368"/>
        <end position="387"/>
    </location>
</feature>
<feature type="transmembrane region" description="Helical" evidence="8">
    <location>
        <begin position="223"/>
        <end position="243"/>
    </location>
</feature>
<dbReference type="InterPro" id="IPR004680">
    <property type="entry name" value="Cit_transptr-like_dom"/>
</dbReference>
<keyword evidence="6 8" id="KW-1133">Transmembrane helix</keyword>
<feature type="transmembrane region" description="Helical" evidence="8">
    <location>
        <begin position="35"/>
        <end position="55"/>
    </location>
</feature>
<comment type="subcellular location">
    <subcellularLocation>
        <location evidence="1">Cell membrane</location>
        <topology evidence="1">Multi-pass membrane protein</topology>
    </subcellularLocation>
</comment>
<protein>
    <submittedName>
        <fullName evidence="10">Arsenical pump membrane protein</fullName>
    </submittedName>
</protein>
<dbReference type="PANTHER" id="PTHR43302:SF5">
    <property type="entry name" value="TRANSPORTER ARSB-RELATED"/>
    <property type="match status" value="1"/>
</dbReference>
<evidence type="ECO:0000256" key="8">
    <source>
        <dbReference type="SAM" id="Phobius"/>
    </source>
</evidence>
<dbReference type="PANTHER" id="PTHR43302">
    <property type="entry name" value="TRANSPORTER ARSB-RELATED"/>
    <property type="match status" value="1"/>
</dbReference>
<name>A0A679IP62_9HYPH</name>
<dbReference type="InterPro" id="IPR000802">
    <property type="entry name" value="Arsenical_pump_ArsB"/>
</dbReference>
<dbReference type="GO" id="GO:0005886">
    <property type="term" value="C:plasma membrane"/>
    <property type="evidence" value="ECO:0007669"/>
    <property type="project" value="UniProtKB-SubCell"/>
</dbReference>
<evidence type="ECO:0000313" key="10">
    <source>
        <dbReference type="EMBL" id="CAA2100448.1"/>
    </source>
</evidence>
<evidence type="ECO:0000256" key="3">
    <source>
        <dbReference type="ARBA" id="ARBA00022448"/>
    </source>
</evidence>
<keyword evidence="4" id="KW-1003">Cell membrane</keyword>
<evidence type="ECO:0000256" key="5">
    <source>
        <dbReference type="ARBA" id="ARBA00022692"/>
    </source>
</evidence>
<evidence type="ECO:0000256" key="1">
    <source>
        <dbReference type="ARBA" id="ARBA00004651"/>
    </source>
</evidence>
<dbReference type="PRINTS" id="PR00758">
    <property type="entry name" value="ARSENICPUMP"/>
</dbReference>
<organism evidence="10">
    <name type="scientific">Methylobacterium bullatum</name>
    <dbReference type="NCBI Taxonomy" id="570505"/>
    <lineage>
        <taxon>Bacteria</taxon>
        <taxon>Pseudomonadati</taxon>
        <taxon>Pseudomonadota</taxon>
        <taxon>Alphaproteobacteria</taxon>
        <taxon>Hyphomicrobiales</taxon>
        <taxon>Methylobacteriaceae</taxon>
        <taxon>Methylobacterium</taxon>
    </lineage>
</organism>
<evidence type="ECO:0000256" key="4">
    <source>
        <dbReference type="ARBA" id="ARBA00022475"/>
    </source>
</evidence>
<gene>
    <name evidence="10" type="primary">arsB_1</name>
    <name evidence="10" type="ORF">MBUL_00675</name>
</gene>
<dbReference type="EMBL" id="LR743504">
    <property type="protein sequence ID" value="CAA2100448.1"/>
    <property type="molecule type" value="Genomic_DNA"/>
</dbReference>
<keyword evidence="5 8" id="KW-0812">Transmembrane</keyword>
<feature type="transmembrane region" description="Helical" evidence="8">
    <location>
        <begin position="249"/>
        <end position="267"/>
    </location>
</feature>
<evidence type="ECO:0000256" key="6">
    <source>
        <dbReference type="ARBA" id="ARBA00022989"/>
    </source>
</evidence>
<feature type="transmembrane region" description="Helical" evidence="8">
    <location>
        <begin position="279"/>
        <end position="297"/>
    </location>
</feature>
<evidence type="ECO:0000259" key="9">
    <source>
        <dbReference type="Pfam" id="PF03600"/>
    </source>
</evidence>
<feature type="transmembrane region" description="Helical" evidence="8">
    <location>
        <begin position="399"/>
        <end position="421"/>
    </location>
</feature>
<evidence type="ECO:0000256" key="7">
    <source>
        <dbReference type="ARBA" id="ARBA00023136"/>
    </source>
</evidence>
<feature type="domain" description="Citrate transporter-like" evidence="9">
    <location>
        <begin position="27"/>
        <end position="352"/>
    </location>
</feature>
<dbReference type="GO" id="GO:0015105">
    <property type="term" value="F:arsenite transmembrane transporter activity"/>
    <property type="evidence" value="ECO:0007669"/>
    <property type="project" value="InterPro"/>
</dbReference>